<keyword evidence="4" id="KW-1185">Reference proteome</keyword>
<protein>
    <submittedName>
        <fullName evidence="3">Uncharacterized protein</fullName>
    </submittedName>
</protein>
<feature type="compositionally biased region" description="Low complexity" evidence="1">
    <location>
        <begin position="218"/>
        <end position="237"/>
    </location>
</feature>
<dbReference type="EMBL" id="CP012333">
    <property type="protein sequence ID" value="AKV02449.1"/>
    <property type="molecule type" value="Genomic_DNA"/>
</dbReference>
<dbReference type="RefSeq" id="WP_205633938.1">
    <property type="nucleotide sequence ID" value="NZ_CP012333.1"/>
</dbReference>
<feature type="transmembrane region" description="Helical" evidence="2">
    <location>
        <begin position="319"/>
        <end position="342"/>
    </location>
</feature>
<evidence type="ECO:0000313" key="3">
    <source>
        <dbReference type="EMBL" id="AKV02449.1"/>
    </source>
</evidence>
<evidence type="ECO:0000256" key="2">
    <source>
        <dbReference type="SAM" id="Phobius"/>
    </source>
</evidence>
<evidence type="ECO:0000256" key="1">
    <source>
        <dbReference type="SAM" id="MobiDB-lite"/>
    </source>
</evidence>
<feature type="region of interest" description="Disordered" evidence="1">
    <location>
        <begin position="209"/>
        <end position="238"/>
    </location>
</feature>
<organism evidence="3 4">
    <name type="scientific">Labilithrix luteola</name>
    <dbReference type="NCBI Taxonomy" id="1391654"/>
    <lineage>
        <taxon>Bacteria</taxon>
        <taxon>Pseudomonadati</taxon>
        <taxon>Myxococcota</taxon>
        <taxon>Polyangia</taxon>
        <taxon>Polyangiales</taxon>
        <taxon>Labilitrichaceae</taxon>
        <taxon>Labilithrix</taxon>
    </lineage>
</organism>
<reference evidence="3 4" key="1">
    <citation type="submission" date="2015-08" db="EMBL/GenBank/DDBJ databases">
        <authorList>
            <person name="Babu N.S."/>
            <person name="Beckwith C.J."/>
            <person name="Beseler K.G."/>
            <person name="Brison A."/>
            <person name="Carone J.V."/>
            <person name="Caskin T.P."/>
            <person name="Diamond M."/>
            <person name="Durham M.E."/>
            <person name="Foxe J.M."/>
            <person name="Go M."/>
            <person name="Henderson B.A."/>
            <person name="Jones I.B."/>
            <person name="McGettigan J.A."/>
            <person name="Micheletti S.J."/>
            <person name="Nasrallah M.E."/>
            <person name="Ortiz D."/>
            <person name="Piller C.R."/>
            <person name="Privatt S.R."/>
            <person name="Schneider S.L."/>
            <person name="Sharp S."/>
            <person name="Smith T.C."/>
            <person name="Stanton J.D."/>
            <person name="Ullery H.E."/>
            <person name="Wilson R.J."/>
            <person name="Serrano M.G."/>
            <person name="Buck G."/>
            <person name="Lee V."/>
            <person name="Wang Y."/>
            <person name="Carvalho R."/>
            <person name="Voegtly L."/>
            <person name="Shi R."/>
            <person name="Duckworth R."/>
            <person name="Johnson A."/>
            <person name="Loviza R."/>
            <person name="Walstead R."/>
            <person name="Shah Z."/>
            <person name="Kiflezghi M."/>
            <person name="Wade K."/>
            <person name="Ball S.L."/>
            <person name="Bradley K.W."/>
            <person name="Asai D.J."/>
            <person name="Bowman C.A."/>
            <person name="Russell D.A."/>
            <person name="Pope W.H."/>
            <person name="Jacobs-Sera D."/>
            <person name="Hendrix R.W."/>
            <person name="Hatfull G.F."/>
        </authorList>
    </citation>
    <scope>NUCLEOTIDE SEQUENCE [LARGE SCALE GENOMIC DNA]</scope>
    <source>
        <strain evidence="3 4">DSM 27648</strain>
    </source>
</reference>
<dbReference type="AlphaFoldDB" id="A0A0K1Q9N6"/>
<name>A0A0K1Q9N6_9BACT</name>
<keyword evidence="2" id="KW-0472">Membrane</keyword>
<feature type="region of interest" description="Disordered" evidence="1">
    <location>
        <begin position="162"/>
        <end position="188"/>
    </location>
</feature>
<gene>
    <name evidence="3" type="ORF">AKJ09_09112</name>
</gene>
<evidence type="ECO:0000313" key="4">
    <source>
        <dbReference type="Proteomes" id="UP000064967"/>
    </source>
</evidence>
<dbReference type="STRING" id="1391654.AKJ09_09112"/>
<keyword evidence="2" id="KW-1133">Transmembrane helix</keyword>
<accession>A0A0K1Q9N6</accession>
<dbReference type="PATRIC" id="fig|1391654.3.peg.9234"/>
<dbReference type="Proteomes" id="UP000064967">
    <property type="component" value="Chromosome"/>
</dbReference>
<keyword evidence="2" id="KW-0812">Transmembrane</keyword>
<dbReference type="KEGG" id="llu:AKJ09_09112"/>
<proteinExistence type="predicted"/>
<sequence length="726" mass="73155">MQARFCGQCGRTIPVAPTAPDVAPMAPPAVGSNLGQTLYESQPFGAGQGASAFEERVSRLPTPVVPPGAAVELSAAVSDTGGLSKDAIRQALSAGAASVDNGRAPVRADVSPLSMSVASPNAWMPPPPASPAVPAAAAEVQVAEPTKRPLPSTAQTMLGMPARDLPVAPPAATAAHPPAPDPTKPGGIAPMTKTMLGVALPGIAPVHRKAEPAPAPQAPVTQAPDASAPDARAPEASARVDLRSKNATMLGVSAPPGLAALAALGSMGATQALPPGPAAAGAPLAATAPIPQVVPAPAPLTHEPLPEAPMVPEKRGVPAVAVVGIVFLVVAIAGAGIAFLSLRGGGALTAQPQLDDTGRESLRIACPSCPDGTVLALGASSATVQGNAAVLPLPAPLTIGDNDLTVKIDRPKAGRDEEVKIHVPVAYRVRTDLTTLSSKPPAITVRVEATPGSDVRVDDKPLTLDAQGKGAYAIALGQDAEGPRDEAKTFERKIPFTVTPKGGKAETGQLIARTSIVPLHLDAPGLLLVTDRGTAAVSGQTRPNATLTIDGQSISVDAQGRFGVRVELPTQGEKLLELVASSPPLAPRVVHAKVIRTSSLEASAKELDGKGALRFDAIAADPAGTVGQSTLVEGEVIDARVSTGQTVLLIDERRSCAAAQTVKAGPRDIGSAPCLVRVVHGEEEKVSRGEIVRAYGTVTGSVTAGGKTVPEVGAALVLLVKSTGAR</sequence>